<protein>
    <submittedName>
        <fullName evidence="2">GNAT family N-acetyltransferase</fullName>
    </submittedName>
</protein>
<evidence type="ECO:0000313" key="3">
    <source>
        <dbReference type="Proteomes" id="UP001165270"/>
    </source>
</evidence>
<evidence type="ECO:0000259" key="1">
    <source>
        <dbReference type="PROSITE" id="PS51186"/>
    </source>
</evidence>
<proteinExistence type="predicted"/>
<evidence type="ECO:0000313" key="2">
    <source>
        <dbReference type="EMBL" id="MCI3241499.1"/>
    </source>
</evidence>
<dbReference type="EMBL" id="JALDAX010000006">
    <property type="protein sequence ID" value="MCI3241499.1"/>
    <property type="molecule type" value="Genomic_DNA"/>
</dbReference>
<dbReference type="Gene3D" id="3.40.630.30">
    <property type="match status" value="1"/>
</dbReference>
<accession>A0ABS9XHH4</accession>
<dbReference type="InterPro" id="IPR016181">
    <property type="entry name" value="Acyl_CoA_acyltransferase"/>
</dbReference>
<keyword evidence="3" id="KW-1185">Reference proteome</keyword>
<gene>
    <name evidence="2" type="ORF">MQN93_17410</name>
</gene>
<dbReference type="SUPFAM" id="SSF55729">
    <property type="entry name" value="Acyl-CoA N-acyltransferases (Nat)"/>
    <property type="match status" value="1"/>
</dbReference>
<reference evidence="2" key="1">
    <citation type="submission" date="2022-03" db="EMBL/GenBank/DDBJ databases">
        <title>Streptomyces 7R015 and 7R016 isolated from Barleria lupulina in Thailand.</title>
        <authorList>
            <person name="Kanchanasin P."/>
            <person name="Phongsopitanun W."/>
            <person name="Tanasupawat S."/>
        </authorList>
    </citation>
    <scope>NUCLEOTIDE SEQUENCE</scope>
    <source>
        <strain evidence="2">7R016</strain>
    </source>
</reference>
<dbReference type="PROSITE" id="PS51186">
    <property type="entry name" value="GNAT"/>
    <property type="match status" value="1"/>
</dbReference>
<name>A0ABS9XHH4_9ACTN</name>
<comment type="caution">
    <text evidence="2">The sequence shown here is derived from an EMBL/GenBank/DDBJ whole genome shotgun (WGS) entry which is preliminary data.</text>
</comment>
<dbReference type="Proteomes" id="UP001165270">
    <property type="component" value="Unassembled WGS sequence"/>
</dbReference>
<dbReference type="RefSeq" id="WP_242710179.1">
    <property type="nucleotide sequence ID" value="NZ_JALDAX010000006.1"/>
</dbReference>
<dbReference type="PANTHER" id="PTHR43792:SF1">
    <property type="entry name" value="N-ACETYLTRANSFERASE DOMAIN-CONTAINING PROTEIN"/>
    <property type="match status" value="1"/>
</dbReference>
<feature type="domain" description="N-acetyltransferase" evidence="1">
    <location>
        <begin position="21"/>
        <end position="185"/>
    </location>
</feature>
<dbReference type="InterPro" id="IPR000182">
    <property type="entry name" value="GNAT_dom"/>
</dbReference>
<organism evidence="2 3">
    <name type="scientific">Streptomyces spinosisporus</name>
    <dbReference type="NCBI Taxonomy" id="2927582"/>
    <lineage>
        <taxon>Bacteria</taxon>
        <taxon>Bacillati</taxon>
        <taxon>Actinomycetota</taxon>
        <taxon>Actinomycetes</taxon>
        <taxon>Kitasatosporales</taxon>
        <taxon>Streptomycetaceae</taxon>
        <taxon>Streptomyces</taxon>
    </lineage>
</organism>
<dbReference type="InterPro" id="IPR051531">
    <property type="entry name" value="N-acetyltransferase"/>
</dbReference>
<sequence>MAKPEHHHVTVDGTRIRTNRLVLRPWSLQDAPAALDVYGQSEVSRWLAPAMESVADESAMTAVLKQWIDQCSALEAPAGRWAVELADSGELIGGAAVLPLPPDGVDLEIGWQLAPAYWGRGLAAEAGHAVAHYTFTQGVDEVFAVVRPRNTRGIATARRVGMEWVGETQKYYGLTLQVYRLRKGDLDLPAIPA</sequence>
<dbReference type="PANTHER" id="PTHR43792">
    <property type="entry name" value="GNAT FAMILY, PUTATIVE (AFU_ORTHOLOGUE AFUA_3G00765)-RELATED-RELATED"/>
    <property type="match status" value="1"/>
</dbReference>
<dbReference type="Pfam" id="PF13302">
    <property type="entry name" value="Acetyltransf_3"/>
    <property type="match status" value="1"/>
</dbReference>